<comment type="subcellular location">
    <subcellularLocation>
        <location evidence="1">Nucleus</location>
    </subcellularLocation>
</comment>
<name>A0A6A6RPR6_9PLEO</name>
<dbReference type="EMBL" id="MU006798">
    <property type="protein sequence ID" value="KAF2636443.1"/>
    <property type="molecule type" value="Genomic_DNA"/>
</dbReference>
<dbReference type="GO" id="GO:0030892">
    <property type="term" value="C:mitotic cohesin complex"/>
    <property type="evidence" value="ECO:0007669"/>
    <property type="project" value="TreeGrafter"/>
</dbReference>
<gene>
    <name evidence="5" type="ORF">P280DRAFT_552939</name>
</gene>
<reference evidence="5" key="1">
    <citation type="journal article" date="2020" name="Stud. Mycol.">
        <title>101 Dothideomycetes genomes: a test case for predicting lifestyles and emergence of pathogens.</title>
        <authorList>
            <person name="Haridas S."/>
            <person name="Albert R."/>
            <person name="Binder M."/>
            <person name="Bloem J."/>
            <person name="Labutti K."/>
            <person name="Salamov A."/>
            <person name="Andreopoulos B."/>
            <person name="Baker S."/>
            <person name="Barry K."/>
            <person name="Bills G."/>
            <person name="Bluhm B."/>
            <person name="Cannon C."/>
            <person name="Castanera R."/>
            <person name="Culley D."/>
            <person name="Daum C."/>
            <person name="Ezra D."/>
            <person name="Gonzalez J."/>
            <person name="Henrissat B."/>
            <person name="Kuo A."/>
            <person name="Liang C."/>
            <person name="Lipzen A."/>
            <person name="Lutzoni F."/>
            <person name="Magnuson J."/>
            <person name="Mondo S."/>
            <person name="Nolan M."/>
            <person name="Ohm R."/>
            <person name="Pangilinan J."/>
            <person name="Park H.-J."/>
            <person name="Ramirez L."/>
            <person name="Alfaro M."/>
            <person name="Sun H."/>
            <person name="Tritt A."/>
            <person name="Yoshinaga Y."/>
            <person name="Zwiers L.-H."/>
            <person name="Turgeon B."/>
            <person name="Goodwin S."/>
            <person name="Spatafora J."/>
            <person name="Crous P."/>
            <person name="Grigoriev I."/>
        </authorList>
    </citation>
    <scope>NUCLEOTIDE SEQUENCE</scope>
    <source>
        <strain evidence="5">CBS 473.64</strain>
    </source>
</reference>
<evidence type="ECO:0000259" key="4">
    <source>
        <dbReference type="Pfam" id="PF04825"/>
    </source>
</evidence>
<evidence type="ECO:0000313" key="6">
    <source>
        <dbReference type="Proteomes" id="UP000799753"/>
    </source>
</evidence>
<feature type="compositionally biased region" description="Acidic residues" evidence="3">
    <location>
        <begin position="721"/>
        <end position="733"/>
    </location>
</feature>
<keyword evidence="6" id="KW-1185">Reference proteome</keyword>
<evidence type="ECO:0000256" key="2">
    <source>
        <dbReference type="ARBA" id="ARBA00023242"/>
    </source>
</evidence>
<dbReference type="InterPro" id="IPR039781">
    <property type="entry name" value="Rad21/Rec8-like"/>
</dbReference>
<dbReference type="PANTHER" id="PTHR12585:SF70">
    <property type="entry name" value="RAD21_REC8 N TERMINAL DOMAIN PROTEIN (AFU_ORTHOLOGUE AFUA_6G02900)"/>
    <property type="match status" value="1"/>
</dbReference>
<dbReference type="GO" id="GO:0005634">
    <property type="term" value="C:nucleus"/>
    <property type="evidence" value="ECO:0007669"/>
    <property type="project" value="UniProtKB-SubCell"/>
</dbReference>
<dbReference type="CDD" id="cd21789">
    <property type="entry name" value="Rad21_Rec8_M_SpRec8p-like"/>
    <property type="match status" value="1"/>
</dbReference>
<protein>
    <recommendedName>
        <fullName evidence="4">Rad21/Rec8-like protein N-terminal domain-containing protein</fullName>
    </recommendedName>
</protein>
<feature type="region of interest" description="Disordered" evidence="3">
    <location>
        <begin position="241"/>
        <end position="265"/>
    </location>
</feature>
<feature type="region of interest" description="Disordered" evidence="3">
    <location>
        <begin position="682"/>
        <end position="733"/>
    </location>
</feature>
<keyword evidence="2" id="KW-0539">Nucleus</keyword>
<organism evidence="5 6">
    <name type="scientific">Massarina eburnea CBS 473.64</name>
    <dbReference type="NCBI Taxonomy" id="1395130"/>
    <lineage>
        <taxon>Eukaryota</taxon>
        <taxon>Fungi</taxon>
        <taxon>Dikarya</taxon>
        <taxon>Ascomycota</taxon>
        <taxon>Pezizomycotina</taxon>
        <taxon>Dothideomycetes</taxon>
        <taxon>Pleosporomycetidae</taxon>
        <taxon>Pleosporales</taxon>
        <taxon>Massarineae</taxon>
        <taxon>Massarinaceae</taxon>
        <taxon>Massarina</taxon>
    </lineage>
</organism>
<accession>A0A6A6RPR6</accession>
<dbReference type="AlphaFoldDB" id="A0A6A6RPR6"/>
<sequence length="733" mass="78669">MFYSHEVLTSRKYGVATVWLVATLGANSTSKKVNRKAISEVDVPKACRTIVNPAAPMALRLQGNLLYGVSRVYLQQCGYVLSDAQNAYNTMHLMLRAVKNAELDSEAGKVRPEQLLLQDDPSFLPEFALLPPELLAELDLGPPLDPIVRAGDSQSLTPFGTQHVPTTPEGPIGGLILPGSSSIGPGGFGIQGDVGPSSNGGPSGVPGVGVFEDVIDDPGFTFDDDGNLVDLTDMNAIFRTPGDPGGAVMPSDAGASARVRQEHEEGLRAGEQQLGDNMDFDLPVIGGDLPEGEAFPVGVQQQPRSSSNTLGSDPAIVAAVLRKKRATRTLPVDTTVELRNRDLADWNTNYLENMKQASHSKIQQLLSQQAKKNADFYVWGSGIGGIGARLPGVTGPTPFDMFAGDNLFELFTGIDRNGVARSKRDRDSGIDDITQEEARRVRQRVEEGEEQIGRGQEDEVMFIPGDDVELPRDAPVALDDEQVFSAMPWNSASVRGSSALKRSVRTGIPSSLPGPRRGTRMISASPLHGRGQPGELQQLEGFGEDEASFDNFSGFAGFNSEMPEAALAQPDARVRVREALSAEGENFVTFVADAIGEKRGRAEAALEPMSDVLQTEAAADIDEVLFDELIPTMENTKMVASQALMMTLTLATKGMLNVRQDGGFEEVGLSLTEKAKATLIVEPVEEGDREAEEQENDGGEEENEQGGNFEEQFAAGRGEFDEASGEEDSLYGD</sequence>
<dbReference type="InterPro" id="IPR006910">
    <property type="entry name" value="Rad21_Rec8_N"/>
</dbReference>
<dbReference type="Proteomes" id="UP000799753">
    <property type="component" value="Unassembled WGS sequence"/>
</dbReference>
<dbReference type="OrthoDB" id="5427633at2759"/>
<evidence type="ECO:0000256" key="3">
    <source>
        <dbReference type="SAM" id="MobiDB-lite"/>
    </source>
</evidence>
<evidence type="ECO:0000256" key="1">
    <source>
        <dbReference type="ARBA" id="ARBA00004123"/>
    </source>
</evidence>
<dbReference type="Pfam" id="PF04825">
    <property type="entry name" value="Rad21_Rec8_N"/>
    <property type="match status" value="1"/>
</dbReference>
<dbReference type="PANTHER" id="PTHR12585">
    <property type="entry name" value="SCC1 / RAD21 FAMILY MEMBER"/>
    <property type="match status" value="1"/>
</dbReference>
<proteinExistence type="predicted"/>
<dbReference type="GO" id="GO:0007064">
    <property type="term" value="P:mitotic sister chromatid cohesion"/>
    <property type="evidence" value="ECO:0007669"/>
    <property type="project" value="TreeGrafter"/>
</dbReference>
<dbReference type="GO" id="GO:0003682">
    <property type="term" value="F:chromatin binding"/>
    <property type="evidence" value="ECO:0007669"/>
    <property type="project" value="TreeGrafter"/>
</dbReference>
<feature type="compositionally biased region" description="Acidic residues" evidence="3">
    <location>
        <begin position="683"/>
        <end position="704"/>
    </location>
</feature>
<feature type="domain" description="Rad21/Rec8-like protein N-terminal" evidence="4">
    <location>
        <begin position="1"/>
        <end position="109"/>
    </location>
</feature>
<evidence type="ECO:0000313" key="5">
    <source>
        <dbReference type="EMBL" id="KAF2636443.1"/>
    </source>
</evidence>